<comment type="similarity">
    <text evidence="2">Belongs to the TerC family.</text>
</comment>
<dbReference type="InterPro" id="IPR022301">
    <property type="entry name" value="Integral_membrane_YjbE"/>
</dbReference>
<dbReference type="PANTHER" id="PTHR30238:SF4">
    <property type="entry name" value="SLL1022 PROTEIN"/>
    <property type="match status" value="1"/>
</dbReference>
<name>A0ABR5AFZ5_9BACL</name>
<dbReference type="EMBL" id="JXAK01000028">
    <property type="protein sequence ID" value="KIL39975.1"/>
    <property type="molecule type" value="Genomic_DNA"/>
</dbReference>
<accession>A0ABR5AFZ5</accession>
<comment type="subcellular location">
    <subcellularLocation>
        <location evidence="1">Membrane</location>
        <topology evidence="1">Multi-pass membrane protein</topology>
    </subcellularLocation>
</comment>
<feature type="transmembrane region" description="Helical" evidence="6">
    <location>
        <begin position="6"/>
        <end position="30"/>
    </location>
</feature>
<feature type="transmembrane region" description="Helical" evidence="6">
    <location>
        <begin position="161"/>
        <end position="179"/>
    </location>
</feature>
<keyword evidence="8" id="KW-1185">Reference proteome</keyword>
<feature type="transmembrane region" description="Helical" evidence="6">
    <location>
        <begin position="191"/>
        <end position="211"/>
    </location>
</feature>
<feature type="transmembrane region" description="Helical" evidence="6">
    <location>
        <begin position="42"/>
        <end position="63"/>
    </location>
</feature>
<dbReference type="Pfam" id="PF03741">
    <property type="entry name" value="TerC"/>
    <property type="match status" value="1"/>
</dbReference>
<reference evidence="7 8" key="1">
    <citation type="submission" date="2014-12" db="EMBL/GenBank/DDBJ databases">
        <title>Draft genome sequence of Paenibacillus kamchatkensis strain B-2647.</title>
        <authorList>
            <person name="Karlyshev A.V."/>
            <person name="Kudryashova E.B."/>
        </authorList>
    </citation>
    <scope>NUCLEOTIDE SEQUENCE [LARGE SCALE GENOMIC DNA]</scope>
    <source>
        <strain evidence="7 8">VKM B-2647</strain>
    </source>
</reference>
<evidence type="ECO:0000256" key="2">
    <source>
        <dbReference type="ARBA" id="ARBA00007511"/>
    </source>
</evidence>
<dbReference type="RefSeq" id="WP_041048623.1">
    <property type="nucleotide sequence ID" value="NZ_JXAK01000028.1"/>
</dbReference>
<proteinExistence type="inferred from homology"/>
<dbReference type="NCBIfam" id="TIGR03717">
    <property type="entry name" value="R_switched_YjbE"/>
    <property type="match status" value="1"/>
</dbReference>
<evidence type="ECO:0000313" key="8">
    <source>
        <dbReference type="Proteomes" id="UP000031967"/>
    </source>
</evidence>
<sequence>MESELLVGLVKLIAINIVLSGDNAVVIAMACRRLPADRQKTAMLWGGFGAVGLRVVLTIAAVWILSIPFVQLAGGILLIWIAAKLMKGDDGHGRIASGTTARQAVRTIITADVIMSLDNVVAVAGAAGGSMLLIGLGLVISIPLILWGSQLLMKLMNRFPVIVYLGAGLLGYTAGEMALGDRAAGHWIEGLIPMGHYALPAGAAAAVMLYGKAADKIRASRSGPVSKEMQ</sequence>
<feature type="transmembrane region" description="Helical" evidence="6">
    <location>
        <begin position="131"/>
        <end position="149"/>
    </location>
</feature>
<gene>
    <name evidence="7" type="ORF">SD70_16445</name>
</gene>
<evidence type="ECO:0000256" key="6">
    <source>
        <dbReference type="SAM" id="Phobius"/>
    </source>
</evidence>
<dbReference type="PANTHER" id="PTHR30238">
    <property type="entry name" value="MEMBRANE BOUND PREDICTED REDOX MODULATOR"/>
    <property type="match status" value="1"/>
</dbReference>
<organism evidence="7 8">
    <name type="scientific">Gordoniibacillus kamchatkensis</name>
    <dbReference type="NCBI Taxonomy" id="1590651"/>
    <lineage>
        <taxon>Bacteria</taxon>
        <taxon>Bacillati</taxon>
        <taxon>Bacillota</taxon>
        <taxon>Bacilli</taxon>
        <taxon>Bacillales</taxon>
        <taxon>Paenibacillaceae</taxon>
        <taxon>Gordoniibacillus</taxon>
    </lineage>
</organism>
<evidence type="ECO:0000256" key="3">
    <source>
        <dbReference type="ARBA" id="ARBA00022692"/>
    </source>
</evidence>
<keyword evidence="5 6" id="KW-0472">Membrane</keyword>
<dbReference type="Proteomes" id="UP000031967">
    <property type="component" value="Unassembled WGS sequence"/>
</dbReference>
<evidence type="ECO:0000256" key="1">
    <source>
        <dbReference type="ARBA" id="ARBA00004141"/>
    </source>
</evidence>
<keyword evidence="3 6" id="KW-0812">Transmembrane</keyword>
<keyword evidence="4 6" id="KW-1133">Transmembrane helix</keyword>
<comment type="caution">
    <text evidence="7">The sequence shown here is derived from an EMBL/GenBank/DDBJ whole genome shotgun (WGS) entry which is preliminary data.</text>
</comment>
<evidence type="ECO:0000256" key="4">
    <source>
        <dbReference type="ARBA" id="ARBA00022989"/>
    </source>
</evidence>
<evidence type="ECO:0000313" key="7">
    <source>
        <dbReference type="EMBL" id="KIL39975.1"/>
    </source>
</evidence>
<dbReference type="InterPro" id="IPR005496">
    <property type="entry name" value="Integral_membrane_TerC"/>
</dbReference>
<evidence type="ECO:0000256" key="5">
    <source>
        <dbReference type="ARBA" id="ARBA00023136"/>
    </source>
</evidence>
<protein>
    <submittedName>
        <fullName evidence="7">Membrane protein</fullName>
    </submittedName>
</protein>